<name>X6NKI5_RETFI</name>
<comment type="caution">
    <text evidence="1">The sequence shown here is derived from an EMBL/GenBank/DDBJ whole genome shotgun (WGS) entry which is preliminary data.</text>
</comment>
<dbReference type="AlphaFoldDB" id="X6NKI5"/>
<accession>X6NKI5</accession>
<dbReference type="Proteomes" id="UP000023152">
    <property type="component" value="Unassembled WGS sequence"/>
</dbReference>
<protein>
    <submittedName>
        <fullName evidence="1">Uncharacterized protein</fullName>
    </submittedName>
</protein>
<keyword evidence="2" id="KW-1185">Reference proteome</keyword>
<sequence>MLQNMHAVKTLGSIETTRMRYFNTTLARHTYELVDVLNENKQYLFVSESSRITAYNKQELTAVLIPLNMIFFEIFAELLFLKSVNIDLNFMKKEDAIADEALKLTIEKSTVIKVSIEFFDHFQYSNIWPQLLIQLKMDIIKNPNVDADASQTQYKIVKNKKRSYWRNSIFKIC</sequence>
<evidence type="ECO:0000313" key="1">
    <source>
        <dbReference type="EMBL" id="ETO26403.1"/>
    </source>
</evidence>
<dbReference type="EMBL" id="ASPP01007887">
    <property type="protein sequence ID" value="ETO26403.1"/>
    <property type="molecule type" value="Genomic_DNA"/>
</dbReference>
<evidence type="ECO:0000313" key="2">
    <source>
        <dbReference type="Proteomes" id="UP000023152"/>
    </source>
</evidence>
<gene>
    <name evidence="1" type="ORF">RFI_10733</name>
</gene>
<proteinExistence type="predicted"/>
<organism evidence="1 2">
    <name type="scientific">Reticulomyxa filosa</name>
    <dbReference type="NCBI Taxonomy" id="46433"/>
    <lineage>
        <taxon>Eukaryota</taxon>
        <taxon>Sar</taxon>
        <taxon>Rhizaria</taxon>
        <taxon>Retaria</taxon>
        <taxon>Foraminifera</taxon>
        <taxon>Monothalamids</taxon>
        <taxon>Reticulomyxidae</taxon>
        <taxon>Reticulomyxa</taxon>
    </lineage>
</organism>
<reference evidence="1 2" key="1">
    <citation type="journal article" date="2013" name="Curr. Biol.">
        <title>The Genome of the Foraminiferan Reticulomyxa filosa.</title>
        <authorList>
            <person name="Glockner G."/>
            <person name="Hulsmann N."/>
            <person name="Schleicher M."/>
            <person name="Noegel A.A."/>
            <person name="Eichinger L."/>
            <person name="Gallinger C."/>
            <person name="Pawlowski J."/>
            <person name="Sierra R."/>
            <person name="Euteneuer U."/>
            <person name="Pillet L."/>
            <person name="Moustafa A."/>
            <person name="Platzer M."/>
            <person name="Groth M."/>
            <person name="Szafranski K."/>
            <person name="Schliwa M."/>
        </authorList>
    </citation>
    <scope>NUCLEOTIDE SEQUENCE [LARGE SCALE GENOMIC DNA]</scope>
</reference>